<sequence>MKYRFKDPALQNRLDEISDGDFSRSLKRLFASGFPISDPIYLAFGDMQPYGFADGFGNLRRFSICICKDDLEEDLTYDPFGWNDYPHIRPPEGVLMLVECIDEDDKTFKTCAEYVGDGHGAYYWRNEYEIDVPVKRFRPLE</sequence>
<accession>A0A8S5LUJ4</accession>
<evidence type="ECO:0000313" key="1">
    <source>
        <dbReference type="EMBL" id="DAD73710.1"/>
    </source>
</evidence>
<proteinExistence type="predicted"/>
<organism evidence="1">
    <name type="scientific">Podoviridae sp. ctrub15</name>
    <dbReference type="NCBI Taxonomy" id="2826581"/>
    <lineage>
        <taxon>Viruses</taxon>
        <taxon>Duplodnaviria</taxon>
        <taxon>Heunggongvirae</taxon>
        <taxon>Uroviricota</taxon>
        <taxon>Caudoviricetes</taxon>
    </lineage>
</organism>
<reference evidence="1" key="1">
    <citation type="journal article" date="2021" name="Proc. Natl. Acad. Sci. U.S.A.">
        <title>A Catalog of Tens of Thousands of Viruses from Human Metagenomes Reveals Hidden Associations with Chronic Diseases.</title>
        <authorList>
            <person name="Tisza M.J."/>
            <person name="Buck C.B."/>
        </authorList>
    </citation>
    <scope>NUCLEOTIDE SEQUENCE</scope>
    <source>
        <strain evidence="1">Ctrub15</strain>
    </source>
</reference>
<dbReference type="EMBL" id="BK014743">
    <property type="protein sequence ID" value="DAD73710.1"/>
    <property type="molecule type" value="Genomic_DNA"/>
</dbReference>
<protein>
    <submittedName>
        <fullName evidence="1">Uncharacterized protein</fullName>
    </submittedName>
</protein>
<name>A0A8S5LUJ4_9CAUD</name>